<keyword evidence="3 5" id="KW-0238">DNA-binding</keyword>
<dbReference type="EMBL" id="JAUKPO010000069">
    <property type="protein sequence ID" value="MDO1451599.1"/>
    <property type="molecule type" value="Genomic_DNA"/>
</dbReference>
<dbReference type="InterPro" id="IPR013325">
    <property type="entry name" value="RNA_pol_sigma_r2"/>
</dbReference>
<evidence type="ECO:0000259" key="6">
    <source>
        <dbReference type="Pfam" id="PF04542"/>
    </source>
</evidence>
<evidence type="ECO:0000313" key="7">
    <source>
        <dbReference type="EMBL" id="MDO1451599.1"/>
    </source>
</evidence>
<dbReference type="Proteomes" id="UP001168528">
    <property type="component" value="Unassembled WGS sequence"/>
</dbReference>
<feature type="domain" description="RNA polymerase sigma-70 region 2" evidence="6">
    <location>
        <begin position="26"/>
        <end position="91"/>
    </location>
</feature>
<reference evidence="7" key="1">
    <citation type="submission" date="2023-07" db="EMBL/GenBank/DDBJ databases">
        <title>The genome sequence of Rhodocytophaga aerolata KACC 12507.</title>
        <authorList>
            <person name="Zhang X."/>
        </authorList>
    </citation>
    <scope>NUCLEOTIDE SEQUENCE</scope>
    <source>
        <strain evidence="7">KACC 12507</strain>
    </source>
</reference>
<dbReference type="PANTHER" id="PTHR43133">
    <property type="entry name" value="RNA POLYMERASE ECF-TYPE SIGMA FACTO"/>
    <property type="match status" value="1"/>
</dbReference>
<keyword evidence="8" id="KW-1185">Reference proteome</keyword>
<comment type="similarity">
    <text evidence="5">Belongs to the sigma-70 factor family. ECF subfamily.</text>
</comment>
<evidence type="ECO:0000256" key="5">
    <source>
        <dbReference type="RuleBase" id="RU000716"/>
    </source>
</evidence>
<accession>A0ABT8RJJ4</accession>
<dbReference type="InterPro" id="IPR007627">
    <property type="entry name" value="RNA_pol_sigma70_r2"/>
</dbReference>
<dbReference type="InterPro" id="IPR000838">
    <property type="entry name" value="RNA_pol_sigma70_ECF_CS"/>
</dbReference>
<dbReference type="PROSITE" id="PS01063">
    <property type="entry name" value="SIGMA70_ECF"/>
    <property type="match status" value="1"/>
</dbReference>
<dbReference type="RefSeq" id="WP_302042396.1">
    <property type="nucleotide sequence ID" value="NZ_JAUKPO010000069.1"/>
</dbReference>
<evidence type="ECO:0000256" key="2">
    <source>
        <dbReference type="ARBA" id="ARBA00023082"/>
    </source>
</evidence>
<gene>
    <name evidence="7" type="ORF">Q0590_35330</name>
</gene>
<proteinExistence type="inferred from homology"/>
<protein>
    <recommendedName>
        <fullName evidence="5">RNA polymerase sigma factor</fullName>
    </recommendedName>
</protein>
<keyword evidence="4 5" id="KW-0804">Transcription</keyword>
<evidence type="ECO:0000256" key="1">
    <source>
        <dbReference type="ARBA" id="ARBA00023015"/>
    </source>
</evidence>
<comment type="caution">
    <text evidence="7">The sequence shown here is derived from an EMBL/GenBank/DDBJ whole genome shotgun (WGS) entry which is preliminary data.</text>
</comment>
<dbReference type="PANTHER" id="PTHR43133:SF8">
    <property type="entry name" value="RNA POLYMERASE SIGMA FACTOR HI_1459-RELATED"/>
    <property type="match status" value="1"/>
</dbReference>
<dbReference type="SUPFAM" id="SSF88946">
    <property type="entry name" value="Sigma2 domain of RNA polymerase sigma factors"/>
    <property type="match status" value="1"/>
</dbReference>
<name>A0ABT8RJJ4_9BACT</name>
<dbReference type="InterPro" id="IPR014284">
    <property type="entry name" value="RNA_pol_sigma-70_dom"/>
</dbReference>
<evidence type="ECO:0000256" key="4">
    <source>
        <dbReference type="ARBA" id="ARBA00023163"/>
    </source>
</evidence>
<evidence type="ECO:0000256" key="3">
    <source>
        <dbReference type="ARBA" id="ARBA00023125"/>
    </source>
</evidence>
<evidence type="ECO:0000313" key="8">
    <source>
        <dbReference type="Proteomes" id="UP001168528"/>
    </source>
</evidence>
<dbReference type="Pfam" id="PF04542">
    <property type="entry name" value="Sigma70_r2"/>
    <property type="match status" value="1"/>
</dbReference>
<organism evidence="7 8">
    <name type="scientific">Rhodocytophaga aerolata</name>
    <dbReference type="NCBI Taxonomy" id="455078"/>
    <lineage>
        <taxon>Bacteria</taxon>
        <taxon>Pseudomonadati</taxon>
        <taxon>Bacteroidota</taxon>
        <taxon>Cytophagia</taxon>
        <taxon>Cytophagales</taxon>
        <taxon>Rhodocytophagaceae</taxon>
        <taxon>Rhodocytophaga</taxon>
    </lineage>
</organism>
<dbReference type="NCBIfam" id="TIGR02937">
    <property type="entry name" value="sigma70-ECF"/>
    <property type="match status" value="1"/>
</dbReference>
<keyword evidence="2 5" id="KW-0731">Sigma factor</keyword>
<sequence>MRKRLPTEQELISLLQAKDKKGFDLLYQLYSKSLYAIALKIVHSPPLAEDVLQDSFLKIWTNSHAYDATKGSLFTWILNITRNTAIDKTRSSVFKQVQLSSVTPTLLSGMDQLNAAEQKIDCIGVEVFLKNLCPPQQQVMTYVYCASLIKFAHLLKSLHNC</sequence>
<keyword evidence="1 5" id="KW-0805">Transcription regulation</keyword>
<dbReference type="Gene3D" id="1.10.1740.10">
    <property type="match status" value="1"/>
</dbReference>
<dbReference type="InterPro" id="IPR039425">
    <property type="entry name" value="RNA_pol_sigma-70-like"/>
</dbReference>